<dbReference type="InterPro" id="IPR011460">
    <property type="entry name" value="Lcl_C"/>
</dbReference>
<dbReference type="Pfam" id="PF07603">
    <property type="entry name" value="Lcl_C"/>
    <property type="match status" value="1"/>
</dbReference>
<comment type="caution">
    <text evidence="3">The sequence shown here is derived from an EMBL/GenBank/DDBJ whole genome shotgun (WGS) entry which is preliminary data.</text>
</comment>
<proteinExistence type="predicted"/>
<evidence type="ECO:0000259" key="2">
    <source>
        <dbReference type="Pfam" id="PF07603"/>
    </source>
</evidence>
<protein>
    <submittedName>
        <fullName evidence="3">Beta strand repeat-containing protein</fullName>
    </submittedName>
</protein>
<gene>
    <name evidence="3" type="ORF">ACFFU1_10460</name>
</gene>
<evidence type="ECO:0000313" key="4">
    <source>
        <dbReference type="Proteomes" id="UP001589590"/>
    </source>
</evidence>
<evidence type="ECO:0000313" key="3">
    <source>
        <dbReference type="EMBL" id="MFB9105325.1"/>
    </source>
</evidence>
<feature type="domain" description="Lcl C-terminal" evidence="2">
    <location>
        <begin position="1456"/>
        <end position="1589"/>
    </location>
</feature>
<organism evidence="3 4">
    <name type="scientific">Algibacter miyuki</name>
    <dbReference type="NCBI Taxonomy" id="1306933"/>
    <lineage>
        <taxon>Bacteria</taxon>
        <taxon>Pseudomonadati</taxon>
        <taxon>Bacteroidota</taxon>
        <taxon>Flavobacteriia</taxon>
        <taxon>Flavobacteriales</taxon>
        <taxon>Flavobacteriaceae</taxon>
        <taxon>Algibacter</taxon>
    </lineage>
</organism>
<reference evidence="3 4" key="1">
    <citation type="submission" date="2024-09" db="EMBL/GenBank/DDBJ databases">
        <authorList>
            <person name="Sun Q."/>
            <person name="Mori K."/>
        </authorList>
    </citation>
    <scope>NUCLEOTIDE SEQUENCE [LARGE SCALE GENOMIC DNA]</scope>
    <source>
        <strain evidence="3 4">CECT 8300</strain>
    </source>
</reference>
<dbReference type="EMBL" id="JBHMFA010000006">
    <property type="protein sequence ID" value="MFB9105325.1"/>
    <property type="molecule type" value="Genomic_DNA"/>
</dbReference>
<feature type="signal peptide" evidence="1">
    <location>
        <begin position="1"/>
        <end position="19"/>
    </location>
</feature>
<sequence>MKKLILLFLLIAANLQGFSQTPGISYQAVILNPDIKELPGANAQTSILANSELMVRFTVIDDLNNHEYQEYHQTTTDAYGMINLLIGHGTATTSNNFEDIQWTGFAKQLKVEIDFSGIGNNFTSLSEQALTFMPQPAIGQDAKAILGNTAGITGELARAKTAEAAIQLDVDTNETASNTADATLQSNIDTVQADVNANKTATNTAIAAVQSDVNANETARNSADATLQSNIDSVQADVNANKTATNTAIAAVQSDVNANETASNTADATLQSNIDSVQADVNANETATNNKLDLKVDKVTGKGLSTEDYSTTEKTKLAAITGSNTGDQDLSSYATTTNLDLKANSASPTFTGTVSGITSSMVGLANVDNTSDANKPVSTATQTALDSKVDKVTGKGLSTEDYSTTEKTKLAAITGSNTGDQDLSGYATNTNLDLKANSASPTFTGRVSGITSSMVGLANVDNTSDANKPVSTATQTALDSKVDKVTGKGLSTEDYSTTEKTKLAAITGSNTGDQDLSSYATNTNLDLKANSASPTFTGTVSGITSSMVGLANVDNTSDANKPVSTATQTALDSKVDKVTGKGLSTEDYSTIEKTKLAAITGSNTGDQDLSSYATNTNLDLKANSASPTFTGTVSGITSSMVGLANVDNTSDANKPVSTAGQTALDLKVDKVTGKGLSTEDYSTTEKTKLAAITGSNTGDQDLSSYATTTNLDLKANSASPTFTGTVSGITSSMVGLANVDNTSDANKPISTATQTALDLKVDKVTGKGLSTEDYSTSEKTKLAAITGSNTGDQDLSGYATTTNLDLKANSASPTFTGTVSGITSNMVGLANVDNTSDANKPVSTATQTALDSKVDKVTGKGLSTEDYSTTEKTKLAAITGSNTGDQDLSSYATTTNLDLKADIASPTFTGTPLAPTATAGTNTTQIATTAFVTSQVANYLPLSGGELTGALSGTTGTFSSSLVSGGLNLRNTTKEWALGFNGDGLALHQGGCCNRLTIDTDGNFGIGANYTPSYKLDVEGDARFTSTVTGNSFVKSGGTSSQFLKGDGSVDATAYAPLASPTFTGTVSGITSNMVGLGNVDNTSDANKPVSTATQTALDLKVDKVTGKGLSTEDYSTIEKTKLAAITGSNTGDQDLSGYATNTNLDLKADIASPTFTGTVSGITSAMVGLANVDNTSDANKPVSTAGQTALDLKVDKVTGKGLSTEDYSTTEKTKLAAITGSNTGDQDLSGYATTTNLDLKANSASPTFTGTVSGITSNMVGLANVDNTSDANKPVSTATQTALDSKVDKVAGKGLSTEDYSTIEKTKLAAITGSNTGDQDLSSYATNSNLDLKADIASPTFTGTVSGITSAMVGLANVDNTSDANKPVSTAGQTALDLKANLDSPTFTGTPLAPTAVAGTSTTQLATTAFVSEAFDTVISNGVAAQTLAIGDFVGGGVVFWVDPVDNSKGLVCSIDDQSNGIQWYNGSYLTTGATGTAVETGASNTDAIIAVQGATETNYAAGLARAYNGGGFTDWYLPSKDELYQISINRAAINGIIITNGGVDFGGGSSSYWSSTETGSSAWALFFGNRHQQSFNKNSIRRVRAVRAVGFPAISSLTTITAEQAAQNTAIDLKVDKVTGKGLSTEDYSTSEKTKLAAITGSNTGDQDLSSYATNSNLDLKANIASPTFTGTVTIPSLIAGTYTFPSTDGTTGQVLATNGSGLLAWSTPAAGATNINELTDALVSSTSLFLGNIPSNINNSDATYNVAVGKVALNAITIGDFNVAMGEGALETLTTGSNNVALGYNTLVRNEAGNHNTAVGWNALEKNTVNYNTAYGYSALRKTNTGTQNTATGPYALFYNTTGGYNTANGMESLYANSTGNYNTAYGYNSLGQNTTGSYNVAMGESAGKYTQNGTNSNQVGSYNVFIGANSKSLTSSNQNQIVIGYDAIGGGSNTIQLGNTSITDVNTSGAITALSYIKSGGTSSQYLMADGSVSTGAAAVREVADEFTATASQTSFTLTQAPSPNSKVKMYINGIRISNTAYSTSGVTLTYLPANNGGYALASGDRIQFDFYY</sequence>
<feature type="chain" id="PRO_5047302042" evidence="1">
    <location>
        <begin position="20"/>
        <end position="2057"/>
    </location>
</feature>
<evidence type="ECO:0000256" key="1">
    <source>
        <dbReference type="SAM" id="SignalP"/>
    </source>
</evidence>
<keyword evidence="1" id="KW-0732">Signal</keyword>
<accession>A0ABV5H0A4</accession>
<name>A0ABV5H0A4_9FLAO</name>
<dbReference type="RefSeq" id="WP_290274856.1">
    <property type="nucleotide sequence ID" value="NZ_JAUFQP010000016.1"/>
</dbReference>
<keyword evidence="4" id="KW-1185">Reference proteome</keyword>
<dbReference type="Proteomes" id="UP001589590">
    <property type="component" value="Unassembled WGS sequence"/>
</dbReference>